<dbReference type="BioCyc" id="MetaCyc:MONOMER-19778"/>
<dbReference type="OrthoDB" id="4279962at2"/>
<proteinExistence type="predicted"/>
<sequence>MSFDNQNRDKTPVGAFPWLEDQLSHTGAAAVVRRTPGMPNALEVRVHADRAPEICVLCCWHEPWTAGPLGIESDVSMSALYVLELLDHACRAAGPSLVAHFIADDNEHSRTSAFAAGRAQLAEAPAPVLAVVAAGCAPGGGLAVPSTAGTRQPLTVPPALPRLTEGLDPDVIEALEVCAEAGITACVVDPAGRDHDLWPATELYRTLAAAARGEEWNPHAHGLGDIGVG</sequence>
<accession>A0A0D4BS80</accession>
<organism evidence="1">
    <name type="scientific">Streptomyces griseus subsp. griseus</name>
    <dbReference type="NCBI Taxonomy" id="67263"/>
    <lineage>
        <taxon>Bacteria</taxon>
        <taxon>Bacillati</taxon>
        <taxon>Actinomycetota</taxon>
        <taxon>Actinomycetes</taxon>
        <taxon>Kitasatosporales</taxon>
        <taxon>Streptomycetaceae</taxon>
        <taxon>Streptomyces</taxon>
    </lineage>
</organism>
<dbReference type="EMBL" id="KM596502">
    <property type="protein sequence ID" value="AJT38687.1"/>
    <property type="molecule type" value="Genomic_DNA"/>
</dbReference>
<protein>
    <submittedName>
        <fullName evidence="1">Ind6</fullName>
    </submittedName>
</protein>
<dbReference type="AlphaFoldDB" id="A0A0D4BS80"/>
<evidence type="ECO:0000313" key="1">
    <source>
        <dbReference type="EMBL" id="AJT38687.1"/>
    </source>
</evidence>
<reference evidence="1" key="1">
    <citation type="submission" date="2014-09" db="EMBL/GenBank/DDBJ databases">
        <authorList>
            <person name="Du Y.-L."/>
            <person name="Alkhalaf L."/>
            <person name="Ryan K.S."/>
        </authorList>
    </citation>
    <scope>NUCLEOTIDE SEQUENCE</scope>
    <source>
        <strain evidence="1">ATCC 12648</strain>
    </source>
</reference>
<name>A0A0D4BS80_STRGR</name>
<gene>
    <name evidence="1" type="primary">ind6</name>
</gene>
<reference evidence="1" key="2">
    <citation type="journal article" date="2015" name="Proc. Natl. Acad. Sci. U.S.A.">
        <title>In vitro reconstitution of indolmycin biosynthesis reveals the molecular basis of oxazolinone assembly.</title>
        <authorList>
            <person name="Du Y.L."/>
            <person name="Alkhalaf L.M."/>
            <person name="Ryan K.S."/>
        </authorList>
    </citation>
    <scope>NUCLEOTIDE SEQUENCE</scope>
    <source>
        <strain evidence="1">ATCC 12648</strain>
    </source>
</reference>